<dbReference type="SUPFAM" id="SSF53383">
    <property type="entry name" value="PLP-dependent transferases"/>
    <property type="match status" value="1"/>
</dbReference>
<evidence type="ECO:0000256" key="1">
    <source>
        <dbReference type="ARBA" id="ARBA00001933"/>
    </source>
</evidence>
<dbReference type="InterPro" id="IPR015422">
    <property type="entry name" value="PyrdxlP-dep_Trfase_small"/>
</dbReference>
<dbReference type="InterPro" id="IPR015421">
    <property type="entry name" value="PyrdxlP-dep_Trfase_major"/>
</dbReference>
<dbReference type="Proteomes" id="UP000269431">
    <property type="component" value="Chromosome"/>
</dbReference>
<evidence type="ECO:0000256" key="7">
    <source>
        <dbReference type="RuleBase" id="RU000481"/>
    </source>
</evidence>
<evidence type="ECO:0000313" key="16">
    <source>
        <dbReference type="EMBL" id="AZF79083.1"/>
    </source>
</evidence>
<evidence type="ECO:0000313" key="24">
    <source>
        <dbReference type="Proteomes" id="UP000076770"/>
    </source>
</evidence>
<evidence type="ECO:0000313" key="32">
    <source>
        <dbReference type="Proteomes" id="UP000594632"/>
    </source>
</evidence>
<dbReference type="EMBL" id="CP033241">
    <property type="protein sequence ID" value="AZF84263.1"/>
    <property type="molecule type" value="Genomic_DNA"/>
</dbReference>
<dbReference type="GO" id="GO:0006520">
    <property type="term" value="P:amino acid metabolic process"/>
    <property type="evidence" value="ECO:0007669"/>
    <property type="project" value="InterPro"/>
</dbReference>
<evidence type="ECO:0000313" key="18">
    <source>
        <dbReference type="EMBL" id="AZF84263.1"/>
    </source>
</evidence>
<dbReference type="SMR" id="A0A0E3KC25"/>
<organism evidence="10 21">
    <name type="scientific">Saccharolobus solfataricus</name>
    <name type="common">Sulfolobus solfataricus</name>
    <dbReference type="NCBI Taxonomy" id="2287"/>
    <lineage>
        <taxon>Archaea</taxon>
        <taxon>Thermoproteota</taxon>
        <taxon>Thermoprotei</taxon>
        <taxon>Sulfolobales</taxon>
        <taxon>Sulfolobaceae</taxon>
        <taxon>Saccharolobus</taxon>
    </lineage>
</organism>
<evidence type="ECO:0000313" key="17">
    <source>
        <dbReference type="EMBL" id="AZF81687.1"/>
    </source>
</evidence>
<dbReference type="EC" id="2.6.1.-" evidence="7"/>
<dbReference type="KEGG" id="ssof:SULC_1907"/>
<evidence type="ECO:0000313" key="19">
    <source>
        <dbReference type="EMBL" id="QPG51080.1"/>
    </source>
</evidence>
<dbReference type="Proteomes" id="UP000282269">
    <property type="component" value="Chromosome"/>
</dbReference>
<evidence type="ECO:0000313" key="13">
    <source>
        <dbReference type="EMBL" id="AZF71231.1"/>
    </source>
</evidence>
<dbReference type="EMBL" id="LT549890">
    <property type="protein sequence ID" value="SAI84486.1"/>
    <property type="molecule type" value="Genomic_DNA"/>
</dbReference>
<dbReference type="PROSITE" id="PS00105">
    <property type="entry name" value="AA_TRANSFER_CLASS_1"/>
    <property type="match status" value="1"/>
</dbReference>
<evidence type="ECO:0000313" key="9">
    <source>
        <dbReference type="EMBL" id="AKA74132.1"/>
    </source>
</evidence>
<evidence type="ECO:0000313" key="12">
    <source>
        <dbReference type="EMBL" id="AZF68611.1"/>
    </source>
</evidence>
<evidence type="ECO:0000313" key="23">
    <source>
        <dbReference type="Proteomes" id="UP000033106"/>
    </source>
</evidence>
<dbReference type="InterPro" id="IPR004838">
    <property type="entry name" value="NHTrfase_class1_PyrdxlP-BS"/>
</dbReference>
<reference evidence="19 32" key="6">
    <citation type="journal article" date="2020" name="Nat. Commun.">
        <title>The structures of two archaeal type IV pili illuminate evolutionary relationships.</title>
        <authorList>
            <person name="Wang F."/>
            <person name="Baquero D.P."/>
            <person name="Su Z."/>
            <person name="Beltran L.C."/>
            <person name="Prangishvili D."/>
            <person name="Krupovic M."/>
            <person name="Egelman E.H."/>
        </authorList>
    </citation>
    <scope>NUCLEOTIDE SEQUENCE [LARGE SCALE GENOMIC DNA]</scope>
    <source>
        <strain evidence="19 32">POZ149</strain>
    </source>
</reference>
<dbReference type="InterPro" id="IPR050596">
    <property type="entry name" value="AspAT/PAT-like"/>
</dbReference>
<comment type="cofactor">
    <cofactor evidence="1 7">
        <name>pyridoxal 5'-phosphate</name>
        <dbReference type="ChEBI" id="CHEBI:597326"/>
    </cofactor>
</comment>
<dbReference type="PANTHER" id="PTHR46383:SF1">
    <property type="entry name" value="ASPARTATE AMINOTRANSFERASE"/>
    <property type="match status" value="1"/>
</dbReference>
<dbReference type="Proteomes" id="UP000275843">
    <property type="component" value="Chromosome"/>
</dbReference>
<evidence type="ECO:0000256" key="5">
    <source>
        <dbReference type="ARBA" id="ARBA00022679"/>
    </source>
</evidence>
<accession>A0A0E3KC25</accession>
<dbReference type="EMBL" id="CP050869">
    <property type="protein sequence ID" value="QPG51080.1"/>
    <property type="molecule type" value="Genomic_DNA"/>
</dbReference>
<reference evidence="24" key="3">
    <citation type="submission" date="2016-04" db="EMBL/GenBank/DDBJ databases">
        <authorList>
            <person name="Shah S.A."/>
            <person name="Garrett R.A."/>
        </authorList>
    </citation>
    <scope>NUCLEOTIDE SEQUENCE [LARGE SCALE GENOMIC DNA]</scope>
    <source>
        <strain evidence="24">ATCC 35091 / DSM 1616 / JCM 8930 / NBRC 15331 / P1</strain>
    </source>
</reference>
<dbReference type="GeneID" id="1455145"/>
<dbReference type="EMBL" id="CP011057">
    <property type="protein sequence ID" value="AKA79523.1"/>
    <property type="molecule type" value="Genomic_DNA"/>
</dbReference>
<dbReference type="Pfam" id="PF00155">
    <property type="entry name" value="Aminotran_1_2"/>
    <property type="match status" value="1"/>
</dbReference>
<dbReference type="GO" id="GO:0008483">
    <property type="term" value="F:transaminase activity"/>
    <property type="evidence" value="ECO:0007669"/>
    <property type="project" value="UniProtKB-KW"/>
</dbReference>
<sequence length="402" mass="45732">MVSLLDFNGNMSQVTGETTLLYKEIARNVEKTKKIKIIDFGIGQPDLPTFKRIRDAAKEALDQGFTFYTSAFGIDELREKIAQYLNTRYGTDVKKEEVIVTPGAKPALFLVFILYINPSDEVILPDPSFYSYAEVVKLLGGKPIYANLKWSREEGFSIDVDDLQSKISKRTKMIVFNNPHNPTGTLFSPNDVKKIVDISRDNKIILLSDEIYDNFVYEGKMRSTLEDSDWRDFLIYVNGFSKTFSMTGWRLGYIVAKREIIQKMGILAANVYTAPTSFVQKAAVKAFDTFDEVNQMVSLFKKRRDVMYDELTKVKGVEVSKPNGAFYMFPNVSKILKTSGFDVKSLAIKLIEEKGVVTIPGEVFPLNIGKEFLRLSFAVNEEVIKEGIQKIREFAEQMMNSR</sequence>
<evidence type="ECO:0000313" key="11">
    <source>
        <dbReference type="EMBL" id="AKA79523.1"/>
    </source>
</evidence>
<dbReference type="GeneID" id="44129826"/>
<evidence type="ECO:0000313" key="28">
    <source>
        <dbReference type="Proteomes" id="UP000273443"/>
    </source>
</evidence>
<dbReference type="InterPro" id="IPR015424">
    <property type="entry name" value="PyrdxlP-dep_Trfase"/>
</dbReference>
<evidence type="ECO:0000313" key="25">
    <source>
        <dbReference type="Proteomes" id="UP000267993"/>
    </source>
</evidence>
<protein>
    <recommendedName>
        <fullName evidence="7">Aminotransferase</fullName>
        <ecNumber evidence="7">2.6.1.-</ecNumber>
    </recommendedName>
</protein>
<evidence type="ECO:0000256" key="6">
    <source>
        <dbReference type="ARBA" id="ARBA00022898"/>
    </source>
</evidence>
<dbReference type="Proteomes" id="UP000273443">
    <property type="component" value="Chromosome"/>
</dbReference>
<comment type="subunit">
    <text evidence="3">Homodimer.</text>
</comment>
<dbReference type="KEGG" id="ssol:SULB_1909"/>
<dbReference type="Proteomes" id="UP000278715">
    <property type="component" value="Chromosome"/>
</dbReference>
<evidence type="ECO:0000313" key="22">
    <source>
        <dbReference type="Proteomes" id="UP000033085"/>
    </source>
</evidence>
<dbReference type="EMBL" id="CP033238">
    <property type="protein sequence ID" value="AZF76474.1"/>
    <property type="molecule type" value="Genomic_DNA"/>
</dbReference>
<dbReference type="Proteomes" id="UP000033085">
    <property type="component" value="Chromosome"/>
</dbReference>
<evidence type="ECO:0000313" key="14">
    <source>
        <dbReference type="EMBL" id="AZF73851.1"/>
    </source>
</evidence>
<proteinExistence type="inferred from homology"/>
<dbReference type="EMBL" id="CP033240">
    <property type="protein sequence ID" value="AZF81687.1"/>
    <property type="molecule type" value="Genomic_DNA"/>
</dbReference>
<dbReference type="AlphaFoldDB" id="A0A0E3KC25"/>
<dbReference type="KEGG" id="ssoa:SULA_1908"/>
<dbReference type="PANTHER" id="PTHR46383">
    <property type="entry name" value="ASPARTATE AMINOTRANSFERASE"/>
    <property type="match status" value="1"/>
</dbReference>
<dbReference type="EMBL" id="CP033236">
    <property type="protein sequence ID" value="AZF71231.1"/>
    <property type="molecule type" value="Genomic_DNA"/>
</dbReference>
<dbReference type="Proteomes" id="UP000033106">
    <property type="component" value="Chromosome"/>
</dbReference>
<dbReference type="EMBL" id="CP033237">
    <property type="protein sequence ID" value="AZF73851.1"/>
    <property type="molecule type" value="Genomic_DNA"/>
</dbReference>
<evidence type="ECO:0000313" key="29">
    <source>
        <dbReference type="Proteomes" id="UP000275843"/>
    </source>
</evidence>
<evidence type="ECO:0000256" key="2">
    <source>
        <dbReference type="ARBA" id="ARBA00007441"/>
    </source>
</evidence>
<name>A0A0E3KC25_SACSO</name>
<evidence type="ECO:0000256" key="3">
    <source>
        <dbReference type="ARBA" id="ARBA00011738"/>
    </source>
</evidence>
<dbReference type="OMA" id="PRDFKLC"/>
<evidence type="ECO:0000313" key="21">
    <source>
        <dbReference type="Proteomes" id="UP000033057"/>
    </source>
</evidence>
<dbReference type="Proteomes" id="UP000076770">
    <property type="component" value="Chromosome i"/>
</dbReference>
<reference evidence="20" key="2">
    <citation type="submission" date="2016-04" db="EMBL/GenBank/DDBJ databases">
        <authorList>
            <person name="Evans L.H."/>
            <person name="Alamgir A."/>
            <person name="Owens N."/>
            <person name="Weber N.D."/>
            <person name="Virtaneva K."/>
            <person name="Barbian K."/>
            <person name="Babar A."/>
            <person name="Rosenke K."/>
        </authorList>
    </citation>
    <scope>NUCLEOTIDE SEQUENCE</scope>
    <source>
        <strain evidence="20">P1</strain>
    </source>
</reference>
<evidence type="ECO:0000313" key="20">
    <source>
        <dbReference type="EMBL" id="SAI84486.1"/>
    </source>
</evidence>
<evidence type="ECO:0000313" key="15">
    <source>
        <dbReference type="EMBL" id="AZF76474.1"/>
    </source>
</evidence>
<keyword evidence="6" id="KW-0663">Pyridoxal phosphate</keyword>
<evidence type="ECO:0000256" key="4">
    <source>
        <dbReference type="ARBA" id="ARBA00022576"/>
    </source>
</evidence>
<dbReference type="Gene3D" id="3.90.1150.10">
    <property type="entry name" value="Aspartate Aminotransferase, domain 1"/>
    <property type="match status" value="1"/>
</dbReference>
<evidence type="ECO:0000313" key="26">
    <source>
        <dbReference type="Proteomes" id="UP000269431"/>
    </source>
</evidence>
<dbReference type="OrthoDB" id="372018at2157"/>
<dbReference type="EMBL" id="CP011055">
    <property type="protein sequence ID" value="AKA74132.1"/>
    <property type="molecule type" value="Genomic_DNA"/>
</dbReference>
<dbReference type="Proteomes" id="UP000033057">
    <property type="component" value="Chromosome"/>
</dbReference>
<dbReference type="Proteomes" id="UP000267993">
    <property type="component" value="Chromosome"/>
</dbReference>
<dbReference type="Gene3D" id="3.40.640.10">
    <property type="entry name" value="Type I PLP-dependent aspartate aminotransferase-like (Major domain)"/>
    <property type="match status" value="1"/>
</dbReference>
<dbReference type="RefSeq" id="WP_009992318.1">
    <property type="nucleotide sequence ID" value="NZ_CP011055.2"/>
</dbReference>
<evidence type="ECO:0000313" key="31">
    <source>
        <dbReference type="Proteomes" id="UP000282269"/>
    </source>
</evidence>
<evidence type="ECO:0000313" key="30">
    <source>
        <dbReference type="Proteomes" id="UP000278715"/>
    </source>
</evidence>
<keyword evidence="5 7" id="KW-0808">Transferase</keyword>
<dbReference type="GO" id="GO:0030170">
    <property type="term" value="F:pyridoxal phosphate binding"/>
    <property type="evidence" value="ECO:0007669"/>
    <property type="project" value="InterPro"/>
</dbReference>
<keyword evidence="4 7" id="KW-0032">Aminotransferase</keyword>
<dbReference type="EMBL" id="CP011056">
    <property type="protein sequence ID" value="AKA76830.1"/>
    <property type="molecule type" value="Genomic_DNA"/>
</dbReference>
<dbReference type="Proteomes" id="UP000594632">
    <property type="component" value="Chromosome"/>
</dbReference>
<gene>
    <name evidence="19" type="ORF">HFC64_15750</name>
    <name evidence="20" type="ORF">SSOP1_0932</name>
    <name evidence="11" type="ORF">SULA_1908</name>
    <name evidence="9" type="ORF">SULB_1909</name>
    <name evidence="10" type="ORF">SULC_1907</name>
    <name evidence="12" type="ORF">SULG_09595</name>
    <name evidence="13" type="ORF">SULH_09595</name>
    <name evidence="14" type="ORF">SULI_09595</name>
    <name evidence="15" type="ORF">SULM_09585</name>
    <name evidence="16" type="ORF">SULN_09585</name>
    <name evidence="17" type="ORF">SULO_09595</name>
    <name evidence="18" type="ORF">SULZ_09520</name>
</gene>
<dbReference type="InterPro" id="IPR004839">
    <property type="entry name" value="Aminotransferase_I/II_large"/>
</dbReference>
<dbReference type="Proteomes" id="UP000273194">
    <property type="component" value="Chromosome"/>
</dbReference>
<reference evidence="21 22" key="1">
    <citation type="journal article" date="2015" name="Genome Announc.">
        <title>Complete Genome Sequence of Sulfolobus solfataricus Strain 98/2 and Evolved Derivatives.</title>
        <authorList>
            <person name="McCarthy S."/>
            <person name="Gradnigo J."/>
            <person name="Johnson T."/>
            <person name="Payne S."/>
            <person name="Lipzen A."/>
            <person name="Martin J."/>
            <person name="Schackwitz W."/>
            <person name="Moriyama E."/>
            <person name="Blum P."/>
        </authorList>
    </citation>
    <scope>NUCLEOTIDE SEQUENCE [LARGE SCALE GENOMIC DNA]</scope>
    <source>
        <strain evidence="21">98/2 SULC</strain>
        <strain evidence="9">SARC-B</strain>
        <strain evidence="10">SARC-C</strain>
        <strain evidence="11 23">SULA</strain>
        <strain evidence="22">SULB</strain>
    </source>
</reference>
<dbReference type="EMBL" id="CP033235">
    <property type="protein sequence ID" value="AZF68611.1"/>
    <property type="molecule type" value="Genomic_DNA"/>
</dbReference>
<evidence type="ECO:0000313" key="10">
    <source>
        <dbReference type="EMBL" id="AKA76830.1"/>
    </source>
</evidence>
<comment type="similarity">
    <text evidence="2 7">Belongs to the class-I pyridoxal-phosphate-dependent aminotransferase family.</text>
</comment>
<reference evidence="10" key="5">
    <citation type="submission" date="2018-10" db="EMBL/GenBank/DDBJ databases">
        <authorList>
            <person name="McCarthy S."/>
            <person name="Gradnigo J."/>
            <person name="Johnson T."/>
            <person name="Payne S."/>
            <person name="Lipzen A."/>
            <person name="Schackwitz W."/>
            <person name="Martin J."/>
            <person name="Moriyama E."/>
            <person name="Blum P."/>
        </authorList>
    </citation>
    <scope>NUCLEOTIDE SEQUENCE</scope>
    <source>
        <strain evidence="9">SARC-B</strain>
        <strain evidence="10">SARC-C</strain>
        <strain evidence="11">SULA</strain>
    </source>
</reference>
<feature type="domain" description="Aminotransferase class I/classII large" evidence="8">
    <location>
        <begin position="36"/>
        <end position="391"/>
    </location>
</feature>
<dbReference type="PATRIC" id="fig|2287.6.peg.1961"/>
<evidence type="ECO:0000313" key="27">
    <source>
        <dbReference type="Proteomes" id="UP000273194"/>
    </source>
</evidence>
<dbReference type="EMBL" id="CP033239">
    <property type="protein sequence ID" value="AZF79083.1"/>
    <property type="molecule type" value="Genomic_DNA"/>
</dbReference>
<dbReference type="CDD" id="cd00609">
    <property type="entry name" value="AAT_like"/>
    <property type="match status" value="1"/>
</dbReference>
<reference evidence="25 26" key="4">
    <citation type="journal article" date="2018" name="Proc. Natl. Acad. Sci. U.S.A.">
        <title>Nonmutational mechanism of inheritance in the Archaeon Sulfolobus solfataricus.</title>
        <authorList>
            <person name="Payne S."/>
            <person name="McCarthy S."/>
            <person name="Johnson T."/>
            <person name="North E."/>
            <person name="Blum P."/>
        </authorList>
    </citation>
    <scope>NUCLEOTIDE SEQUENCE [LARGE SCALE GENOMIC DNA]</scope>
    <source>
        <strain evidence="13 25">SARC-H</strain>
        <strain evidence="14 29">SARC-I</strain>
        <strain evidence="16 30">SARC-N</strain>
        <strain evidence="17 31">SARC-O</strain>
        <strain evidence="18 26">SUL120</strain>
        <strain evidence="12 27">SULG</strain>
        <strain evidence="15 28">SULM</strain>
    </source>
</reference>
<evidence type="ECO:0000259" key="8">
    <source>
        <dbReference type="Pfam" id="PF00155"/>
    </source>
</evidence>